<dbReference type="InterPro" id="IPR043738">
    <property type="entry name" value="DUF5683"/>
</dbReference>
<keyword evidence="4" id="KW-1185">Reference proteome</keyword>
<dbReference type="Proteomes" id="UP001596020">
    <property type="component" value="Unassembled WGS sequence"/>
</dbReference>
<feature type="signal peptide" evidence="1">
    <location>
        <begin position="1"/>
        <end position="27"/>
    </location>
</feature>
<accession>A0ABV9K965</accession>
<feature type="domain" description="DUF5683" evidence="2">
    <location>
        <begin position="89"/>
        <end position="249"/>
    </location>
</feature>
<evidence type="ECO:0000259" key="2">
    <source>
        <dbReference type="Pfam" id="PF18935"/>
    </source>
</evidence>
<dbReference type="EMBL" id="JBHSGO010000200">
    <property type="protein sequence ID" value="MFC4666444.1"/>
    <property type="molecule type" value="Genomic_DNA"/>
</dbReference>
<proteinExistence type="predicted"/>
<sequence length="249" mass="27782">MEKLTASMCQLCILMLMSVLSISFLSAESTDQIKAVSEGVSPSSLPLYEGSIDSTQIDSLVRKETENISKEKHLVSPKALQINQPWHPNSNLSMLFSALLPGGGQIYNRKYWKVPIVWGAFTACIYAITWNQDVYSGYKHAYIDLTSDDPMKNTSWQDYMAPGAKPEDEVNSSALKDRLKRGVDFYRRQRDLSLIVTAGVYLLNILDAYVDAELYQFDISPNLSMRVAPDIAPSRSGGLQYGIGCTLNF</sequence>
<dbReference type="Pfam" id="PF18935">
    <property type="entry name" value="DUF5683"/>
    <property type="match status" value="1"/>
</dbReference>
<gene>
    <name evidence="3" type="ORF">ACFO3G_07520</name>
</gene>
<evidence type="ECO:0000313" key="3">
    <source>
        <dbReference type="EMBL" id="MFC4666444.1"/>
    </source>
</evidence>
<comment type="caution">
    <text evidence="3">The sequence shown here is derived from an EMBL/GenBank/DDBJ whole genome shotgun (WGS) entry which is preliminary data.</text>
</comment>
<protein>
    <submittedName>
        <fullName evidence="3">DUF5683 domain-containing protein</fullName>
    </submittedName>
</protein>
<organism evidence="3 4">
    <name type="scientific">Falsiporphyromonas endometrii</name>
    <dbReference type="NCBI Taxonomy" id="1387297"/>
    <lineage>
        <taxon>Bacteria</taxon>
        <taxon>Pseudomonadati</taxon>
        <taxon>Bacteroidota</taxon>
        <taxon>Bacteroidia</taxon>
        <taxon>Bacteroidales</taxon>
        <taxon>Porphyromonadaceae</taxon>
        <taxon>Falsiporphyromonas</taxon>
    </lineage>
</organism>
<evidence type="ECO:0000313" key="4">
    <source>
        <dbReference type="Proteomes" id="UP001596020"/>
    </source>
</evidence>
<evidence type="ECO:0000256" key="1">
    <source>
        <dbReference type="SAM" id="SignalP"/>
    </source>
</evidence>
<feature type="chain" id="PRO_5047106996" evidence="1">
    <location>
        <begin position="28"/>
        <end position="249"/>
    </location>
</feature>
<dbReference type="RefSeq" id="WP_380079518.1">
    <property type="nucleotide sequence ID" value="NZ_JBHSGO010000200.1"/>
</dbReference>
<keyword evidence="1" id="KW-0732">Signal</keyword>
<reference evidence="4" key="1">
    <citation type="journal article" date="2019" name="Int. J. Syst. Evol. Microbiol.">
        <title>The Global Catalogue of Microorganisms (GCM) 10K type strain sequencing project: providing services to taxonomists for standard genome sequencing and annotation.</title>
        <authorList>
            <consortium name="The Broad Institute Genomics Platform"/>
            <consortium name="The Broad Institute Genome Sequencing Center for Infectious Disease"/>
            <person name="Wu L."/>
            <person name="Ma J."/>
        </authorList>
    </citation>
    <scope>NUCLEOTIDE SEQUENCE [LARGE SCALE GENOMIC DNA]</scope>
    <source>
        <strain evidence="4">CGMCC 4.7357</strain>
    </source>
</reference>
<name>A0ABV9K965_9PORP</name>